<evidence type="ECO:0000313" key="2">
    <source>
        <dbReference type="Proteomes" id="UP000317650"/>
    </source>
</evidence>
<accession>A0A4V4H2U9</accession>
<comment type="caution">
    <text evidence="1">The sequence shown here is derived from an EMBL/GenBank/DDBJ whole genome shotgun (WGS) entry which is preliminary data.</text>
</comment>
<keyword evidence="2" id="KW-1185">Reference proteome</keyword>
<dbReference type="EMBL" id="PYDT01000011">
    <property type="protein sequence ID" value="THU45726.1"/>
    <property type="molecule type" value="Genomic_DNA"/>
</dbReference>
<evidence type="ECO:0000313" key="1">
    <source>
        <dbReference type="EMBL" id="THU45726.1"/>
    </source>
</evidence>
<dbReference type="Proteomes" id="UP000317650">
    <property type="component" value="Chromosome 2"/>
</dbReference>
<reference evidence="1 2" key="1">
    <citation type="journal article" date="2019" name="Nat. Plants">
        <title>Genome sequencing of Musa balbisiana reveals subgenome evolution and function divergence in polyploid bananas.</title>
        <authorList>
            <person name="Yao X."/>
        </authorList>
    </citation>
    <scope>NUCLEOTIDE SEQUENCE [LARGE SCALE GENOMIC DNA]</scope>
    <source>
        <strain evidence="2">cv. DH-PKW</strain>
        <tissue evidence="1">Leaves</tissue>
    </source>
</reference>
<proteinExistence type="predicted"/>
<sequence>MSFRAINEGKTQCNVTSNGVFSSQEAHSIGGDDHTPFLGEHDKPYHSAYGGGVGGSTVCLWSSVDPGFFFVSSSNLSHHPSL</sequence>
<organism evidence="1 2">
    <name type="scientific">Musa balbisiana</name>
    <name type="common">Banana</name>
    <dbReference type="NCBI Taxonomy" id="52838"/>
    <lineage>
        <taxon>Eukaryota</taxon>
        <taxon>Viridiplantae</taxon>
        <taxon>Streptophyta</taxon>
        <taxon>Embryophyta</taxon>
        <taxon>Tracheophyta</taxon>
        <taxon>Spermatophyta</taxon>
        <taxon>Magnoliopsida</taxon>
        <taxon>Liliopsida</taxon>
        <taxon>Zingiberales</taxon>
        <taxon>Musaceae</taxon>
        <taxon>Musa</taxon>
    </lineage>
</organism>
<dbReference type="AlphaFoldDB" id="A0A4V4H2U9"/>
<name>A0A4V4H2U9_MUSBA</name>
<protein>
    <submittedName>
        <fullName evidence="1">Uncharacterized protein</fullName>
    </submittedName>
</protein>
<gene>
    <name evidence="1" type="ORF">C4D60_Mb02t21030</name>
</gene>